<dbReference type="EMBL" id="BK029940">
    <property type="protein sequence ID" value="DAD55732.1"/>
    <property type="molecule type" value="Genomic_DNA"/>
</dbReference>
<name>A0A8D9PEI7_9VIRU</name>
<organism evidence="1">
    <name type="scientific">Bacteriophage sp</name>
    <dbReference type="NCBI Taxonomy" id="38018"/>
    <lineage>
        <taxon>Viruses</taxon>
    </lineage>
</organism>
<reference evidence="1" key="1">
    <citation type="journal article" date="2021" name="Proc. Natl. Acad. Sci. U.S.A.">
        <title>A Catalog of Tens of Thousands of Viruses from Human Metagenomes Reveals Hidden Associations with Chronic Diseases.</title>
        <authorList>
            <person name="Tisza M.J."/>
            <person name="Buck C.B."/>
        </authorList>
    </citation>
    <scope>NUCLEOTIDE SEQUENCE</scope>
    <source>
        <strain evidence="1">CtOZu12</strain>
    </source>
</reference>
<sequence>MDKSLEIGKFLKKANHIKINLLYILDVHGDVFAIIF</sequence>
<protein>
    <submittedName>
        <fullName evidence="1">Uncharacterized protein</fullName>
    </submittedName>
</protein>
<accession>A0A8D9PEI7</accession>
<proteinExistence type="predicted"/>
<evidence type="ECO:0000313" key="1">
    <source>
        <dbReference type="EMBL" id="DAD55732.1"/>
    </source>
</evidence>